<sequence length="285" mass="32799">MNPIQIGVCGWGDHDLYPPGTASKDKLSVYAGHFPVVEVDSSYHAIQPRDRMARWAMETPDGFRFVVKAYRELTGHGRREGAPERTGKELFRLFAESVEPMAEAGKLTAVLFQFPPWFDCKKENVRYIRRCRREIPDFPVAVEFRNQTWFSSRFRDQTLQFLEDEQLIHTVCDEPQAGIGSVPIIPEVTHSGQVLIRFHGRNRDGWNASGRTDAAWRDVRYAYRYSQQELDEWVPRIRRMKEEADQVTLLFNNNSQGDAVDSARRMADLLGVSFQGLAPLQLGMF</sequence>
<evidence type="ECO:0000313" key="1">
    <source>
        <dbReference type="EMBL" id="OYD06177.1"/>
    </source>
</evidence>
<evidence type="ECO:0008006" key="3">
    <source>
        <dbReference type="Google" id="ProtNLM"/>
    </source>
</evidence>
<dbReference type="PANTHER" id="PTHR30348:SF13">
    <property type="entry name" value="UPF0759 PROTEIN YUNF"/>
    <property type="match status" value="1"/>
</dbReference>
<dbReference type="OrthoDB" id="9780310at2"/>
<name>A0A235B2Q2_9BACL</name>
<dbReference type="SUPFAM" id="SSF117396">
    <property type="entry name" value="TM1631-like"/>
    <property type="match status" value="1"/>
</dbReference>
<reference evidence="1 2" key="1">
    <citation type="submission" date="2017-07" db="EMBL/GenBank/DDBJ databases">
        <title>The genome sequence of Paludifilum halophilum highlights mechanisms for microbial adaptation to high salt environemnts.</title>
        <authorList>
            <person name="Belbahri L."/>
        </authorList>
    </citation>
    <scope>NUCLEOTIDE SEQUENCE [LARGE SCALE GENOMIC DNA]</scope>
    <source>
        <strain evidence="1 2">DSM 102817</strain>
    </source>
</reference>
<keyword evidence="2" id="KW-1185">Reference proteome</keyword>
<dbReference type="EMBL" id="NOWF01000017">
    <property type="protein sequence ID" value="OYD06177.1"/>
    <property type="molecule type" value="Genomic_DNA"/>
</dbReference>
<dbReference type="AlphaFoldDB" id="A0A235B2Q2"/>
<dbReference type="Proteomes" id="UP000215459">
    <property type="component" value="Unassembled WGS sequence"/>
</dbReference>
<dbReference type="InterPro" id="IPR002763">
    <property type="entry name" value="DUF72"/>
</dbReference>
<dbReference type="InterPro" id="IPR036520">
    <property type="entry name" value="UPF0759_sf"/>
</dbReference>
<dbReference type="RefSeq" id="WP_094265946.1">
    <property type="nucleotide sequence ID" value="NZ_NOWF01000017.1"/>
</dbReference>
<dbReference type="Gene3D" id="3.20.20.410">
    <property type="entry name" value="Protein of unknown function UPF0759"/>
    <property type="match status" value="1"/>
</dbReference>
<organism evidence="1 2">
    <name type="scientific">Paludifilum halophilum</name>
    <dbReference type="NCBI Taxonomy" id="1642702"/>
    <lineage>
        <taxon>Bacteria</taxon>
        <taxon>Bacillati</taxon>
        <taxon>Bacillota</taxon>
        <taxon>Bacilli</taxon>
        <taxon>Bacillales</taxon>
        <taxon>Thermoactinomycetaceae</taxon>
        <taxon>Paludifilum</taxon>
    </lineage>
</organism>
<protein>
    <recommendedName>
        <fullName evidence="3">DUF72 domain-containing protein</fullName>
    </recommendedName>
</protein>
<dbReference type="PANTHER" id="PTHR30348">
    <property type="entry name" value="UNCHARACTERIZED PROTEIN YECE"/>
    <property type="match status" value="1"/>
</dbReference>
<accession>A0A235B2Q2</accession>
<evidence type="ECO:0000313" key="2">
    <source>
        <dbReference type="Proteomes" id="UP000215459"/>
    </source>
</evidence>
<gene>
    <name evidence="1" type="ORF">CHM34_17675</name>
</gene>
<dbReference type="Pfam" id="PF01904">
    <property type="entry name" value="DUF72"/>
    <property type="match status" value="1"/>
</dbReference>
<comment type="caution">
    <text evidence="1">The sequence shown here is derived from an EMBL/GenBank/DDBJ whole genome shotgun (WGS) entry which is preliminary data.</text>
</comment>
<proteinExistence type="predicted"/>